<gene>
    <name evidence="3" type="ORF">D2965_03400</name>
</gene>
<dbReference type="AlphaFoldDB" id="A0A3A6WGH6"/>
<evidence type="ECO:0000259" key="2">
    <source>
        <dbReference type="Pfam" id="PF01337"/>
    </source>
</evidence>
<protein>
    <recommendedName>
        <fullName evidence="2">Barstar (barnase inhibitor) domain-containing protein</fullName>
    </recommendedName>
</protein>
<dbReference type="RefSeq" id="WP_105084768.1">
    <property type="nucleotide sequence ID" value="NZ_QXZZ01000020.1"/>
</dbReference>
<feature type="domain" description="Barstar (barnase inhibitor)" evidence="2">
    <location>
        <begin position="28"/>
        <end position="113"/>
    </location>
</feature>
<dbReference type="Pfam" id="PF01337">
    <property type="entry name" value="Barstar"/>
    <property type="match status" value="1"/>
</dbReference>
<accession>A0A3A6WGH6</accession>
<organism evidence="3 4">
    <name type="scientific">Veillonella atypica</name>
    <dbReference type="NCBI Taxonomy" id="39777"/>
    <lineage>
        <taxon>Bacteria</taxon>
        <taxon>Bacillati</taxon>
        <taxon>Bacillota</taxon>
        <taxon>Negativicutes</taxon>
        <taxon>Veillonellales</taxon>
        <taxon>Veillonellaceae</taxon>
        <taxon>Veillonella</taxon>
    </lineage>
</organism>
<comment type="similarity">
    <text evidence="1">Belongs to the barstar family.</text>
</comment>
<dbReference type="EMBL" id="QXZZ01000020">
    <property type="protein sequence ID" value="RJY50766.1"/>
    <property type="molecule type" value="Genomic_DNA"/>
</dbReference>
<proteinExistence type="inferred from homology"/>
<dbReference type="InterPro" id="IPR000468">
    <property type="entry name" value="Barstar"/>
</dbReference>
<name>A0A3A6WGH6_9FIRM</name>
<evidence type="ECO:0000313" key="3">
    <source>
        <dbReference type="EMBL" id="RJY50766.1"/>
    </source>
</evidence>
<reference evidence="3 4" key="1">
    <citation type="submission" date="2018-09" db="EMBL/GenBank/DDBJ databases">
        <title>Genome sequence of Veillonella atypica isolated from periodontal Korean patients.</title>
        <authorList>
            <person name="Lee J.-H."/>
            <person name="Moon J.-H."/>
            <person name="Shin S.-Y."/>
        </authorList>
    </citation>
    <scope>NUCLEOTIDE SEQUENCE [LARGE SCALE GENOMIC DNA]</scope>
    <source>
        <strain evidence="3 4">KHUD_V1</strain>
    </source>
</reference>
<sequence length="140" mass="17024">MNYINKLTYVSYDGFIEMDNLRNNYDSVLELDCKDITTEDKFWFYFGLYFNFPTRVDNWAAFSDWMRDLAFWDRNKSILIIFKNIDELFCRNLTLQSLAMSVFWEEVLPYWENEVIKVTSGSMQPRQFDVYCVMSQYDDF</sequence>
<comment type="caution">
    <text evidence="3">The sequence shown here is derived from an EMBL/GenBank/DDBJ whole genome shotgun (WGS) entry which is preliminary data.</text>
</comment>
<dbReference type="SUPFAM" id="SSF52038">
    <property type="entry name" value="Barstar-related"/>
    <property type="match status" value="1"/>
</dbReference>
<evidence type="ECO:0000313" key="4">
    <source>
        <dbReference type="Proteomes" id="UP000277803"/>
    </source>
</evidence>
<evidence type="ECO:0000256" key="1">
    <source>
        <dbReference type="ARBA" id="ARBA00006845"/>
    </source>
</evidence>
<dbReference type="InterPro" id="IPR035905">
    <property type="entry name" value="Barstar-like_sf"/>
</dbReference>
<dbReference type="Proteomes" id="UP000277803">
    <property type="component" value="Unassembled WGS sequence"/>
</dbReference>